<dbReference type="Pfam" id="PF07626">
    <property type="entry name" value="PSD3"/>
    <property type="match status" value="1"/>
</dbReference>
<feature type="domain" description="DUF1592" evidence="2">
    <location>
        <begin position="171"/>
        <end position="288"/>
    </location>
</feature>
<evidence type="ECO:0008006" key="5">
    <source>
        <dbReference type="Google" id="ProtNLM"/>
    </source>
</evidence>
<gene>
    <name evidence="4" type="ORF">METZ01_LOCUS392874</name>
</gene>
<feature type="domain" description="DUF1595" evidence="3">
    <location>
        <begin position="99"/>
        <end position="159"/>
    </location>
</feature>
<dbReference type="AlphaFoldDB" id="A0A382V0M8"/>
<proteinExistence type="predicted"/>
<organism evidence="4">
    <name type="scientific">marine metagenome</name>
    <dbReference type="NCBI Taxonomy" id="408172"/>
    <lineage>
        <taxon>unclassified sequences</taxon>
        <taxon>metagenomes</taxon>
        <taxon>ecological metagenomes</taxon>
    </lineage>
</organism>
<evidence type="ECO:0000259" key="3">
    <source>
        <dbReference type="Pfam" id="PF07637"/>
    </source>
</evidence>
<dbReference type="InterPro" id="IPR013042">
    <property type="entry name" value="DUF1592"/>
</dbReference>
<accession>A0A382V0M8</accession>
<dbReference type="Pfam" id="PF07631">
    <property type="entry name" value="PSD4"/>
    <property type="match status" value="1"/>
</dbReference>
<evidence type="ECO:0000259" key="2">
    <source>
        <dbReference type="Pfam" id="PF07631"/>
    </source>
</evidence>
<dbReference type="EMBL" id="UINC01148241">
    <property type="protein sequence ID" value="SVD40020.1"/>
    <property type="molecule type" value="Genomic_DNA"/>
</dbReference>
<protein>
    <recommendedName>
        <fullName evidence="5">DUF1592 domain-containing protein</fullName>
    </recommendedName>
</protein>
<evidence type="ECO:0000313" key="4">
    <source>
        <dbReference type="EMBL" id="SVD40020.1"/>
    </source>
</evidence>
<dbReference type="InterPro" id="IPR013036">
    <property type="entry name" value="DUF1587"/>
</dbReference>
<feature type="domain" description="DUF1587" evidence="1">
    <location>
        <begin position="15"/>
        <end position="79"/>
    </location>
</feature>
<dbReference type="InterPro" id="IPR013043">
    <property type="entry name" value="DUF1595"/>
</dbReference>
<reference evidence="4" key="1">
    <citation type="submission" date="2018-05" db="EMBL/GenBank/DDBJ databases">
        <authorList>
            <person name="Lanie J.A."/>
            <person name="Ng W.-L."/>
            <person name="Kazmierczak K.M."/>
            <person name="Andrzejewski T.M."/>
            <person name="Davidsen T.M."/>
            <person name="Wayne K.J."/>
            <person name="Tettelin H."/>
            <person name="Glass J.I."/>
            <person name="Rusch D."/>
            <person name="Podicherti R."/>
            <person name="Tsui H.-C.T."/>
            <person name="Winkler M.E."/>
        </authorList>
    </citation>
    <scope>NUCLEOTIDE SEQUENCE</scope>
</reference>
<name>A0A382V0M8_9ZZZZ</name>
<feature type="non-terminal residue" evidence="4">
    <location>
        <position position="289"/>
    </location>
</feature>
<dbReference type="Pfam" id="PF07637">
    <property type="entry name" value="PSD5"/>
    <property type="match status" value="1"/>
</dbReference>
<sequence length="289" mass="32832">MAHTHDRRANKNWVRRLTVPEYIETVKSLTGVDIAKEAREILPPDIRADGFSNTSYNLSVDLKHIEAYSRLAGIIVEKMNVRQFAKRFSKKQGFTDDIMRDLVAKMGKWLLRGPLEDQEVAAFRGVSTTVAAAGGTFEEALTLLVEAMLQSPRFLYRVENERGDGTAWPVSEYELASRMSYIIWGAPPDAQLLTAAENGQLFEEDGLNAQLKRMLDDRRAAKRSAEFIHEWLNLGRLANLKPNPEKFPQWNADLANDMRAETIAFFDDVVWKQKRPMADLLNAKVTYAT</sequence>
<evidence type="ECO:0000259" key="1">
    <source>
        <dbReference type="Pfam" id="PF07626"/>
    </source>
</evidence>